<dbReference type="RefSeq" id="WP_183582671.1">
    <property type="nucleotide sequence ID" value="NZ_JACHXJ010000002.1"/>
</dbReference>
<evidence type="ECO:0000313" key="5">
    <source>
        <dbReference type="Proteomes" id="UP000517523"/>
    </source>
</evidence>
<dbReference type="Proteomes" id="UP000517523">
    <property type="component" value="Unassembled WGS sequence"/>
</dbReference>
<dbReference type="AlphaFoldDB" id="A0A839TNX6"/>
<sequence length="238" mass="25830">MSLNKHRVVIIGGTSGIGLATAQAFINEAAQVIIASRSLQNLEKAKQELNGDIEAYELDFREEEKVAEFFERVGRFDHLIITAGEGIMGDFRDLPIREAHSAFDSKFWGQYIIVKAAIPYLNEKSSITLTSGIYATRPPKGASLFAAVNSAIEGLMRGLTLDLAPIRINVVSPGLVETPMYAGLSEEERKNLFSSVAKQLPVGHIAQPEDIAETYVYLAKNGFTTGSVIIIDGGAQLS</sequence>
<keyword evidence="3" id="KW-0175">Coiled coil</keyword>
<organism evidence="4 5">
    <name type="scientific">Paenibacillus rhizosphaerae</name>
    <dbReference type="NCBI Taxonomy" id="297318"/>
    <lineage>
        <taxon>Bacteria</taxon>
        <taxon>Bacillati</taxon>
        <taxon>Bacillota</taxon>
        <taxon>Bacilli</taxon>
        <taxon>Bacillales</taxon>
        <taxon>Paenibacillaceae</taxon>
        <taxon>Paenibacillus</taxon>
    </lineage>
</organism>
<evidence type="ECO:0000256" key="1">
    <source>
        <dbReference type="ARBA" id="ARBA00006484"/>
    </source>
</evidence>
<dbReference type="NCBIfam" id="NF005449">
    <property type="entry name" value="PRK07041.1"/>
    <property type="match status" value="1"/>
</dbReference>
<dbReference type="InterPro" id="IPR051122">
    <property type="entry name" value="SDR_DHRS6-like"/>
</dbReference>
<dbReference type="PANTHER" id="PTHR43477:SF1">
    <property type="entry name" value="DIHYDROANTICAPSIN 7-DEHYDROGENASE"/>
    <property type="match status" value="1"/>
</dbReference>
<protein>
    <submittedName>
        <fullName evidence="4">NAD(P)-dependent dehydrogenase (Short-subunit alcohol dehydrogenase family)</fullName>
    </submittedName>
</protein>
<reference evidence="4 5" key="1">
    <citation type="submission" date="2020-08" db="EMBL/GenBank/DDBJ databases">
        <title>Genomic Encyclopedia of Type Strains, Phase III (KMG-III): the genomes of soil and plant-associated and newly described type strains.</title>
        <authorList>
            <person name="Whitman W."/>
        </authorList>
    </citation>
    <scope>NUCLEOTIDE SEQUENCE [LARGE SCALE GENOMIC DNA]</scope>
    <source>
        <strain evidence="4 5">CECT 5831</strain>
    </source>
</reference>
<dbReference type="SUPFAM" id="SSF51735">
    <property type="entry name" value="NAD(P)-binding Rossmann-fold domains"/>
    <property type="match status" value="1"/>
</dbReference>
<dbReference type="InterPro" id="IPR036291">
    <property type="entry name" value="NAD(P)-bd_dom_sf"/>
</dbReference>
<dbReference type="Gene3D" id="3.40.50.720">
    <property type="entry name" value="NAD(P)-binding Rossmann-like Domain"/>
    <property type="match status" value="1"/>
</dbReference>
<evidence type="ECO:0000256" key="2">
    <source>
        <dbReference type="ARBA" id="ARBA00023002"/>
    </source>
</evidence>
<dbReference type="PANTHER" id="PTHR43477">
    <property type="entry name" value="DIHYDROANTICAPSIN 7-DEHYDROGENASE"/>
    <property type="match status" value="1"/>
</dbReference>
<dbReference type="PRINTS" id="PR00081">
    <property type="entry name" value="GDHRDH"/>
</dbReference>
<dbReference type="InterPro" id="IPR002347">
    <property type="entry name" value="SDR_fam"/>
</dbReference>
<name>A0A839TNX6_9BACL</name>
<dbReference type="EMBL" id="JACHXJ010000002">
    <property type="protein sequence ID" value="MBB3128506.1"/>
    <property type="molecule type" value="Genomic_DNA"/>
</dbReference>
<accession>A0A839TNX6</accession>
<dbReference type="CDD" id="cd11731">
    <property type="entry name" value="Lin1944_like_SDR_c"/>
    <property type="match status" value="1"/>
</dbReference>
<comment type="similarity">
    <text evidence="1">Belongs to the short-chain dehydrogenases/reductases (SDR) family.</text>
</comment>
<feature type="coiled-coil region" evidence="3">
    <location>
        <begin position="39"/>
        <end position="66"/>
    </location>
</feature>
<proteinExistence type="inferred from homology"/>
<dbReference type="GO" id="GO:0016491">
    <property type="term" value="F:oxidoreductase activity"/>
    <property type="evidence" value="ECO:0007669"/>
    <property type="project" value="UniProtKB-KW"/>
</dbReference>
<evidence type="ECO:0000256" key="3">
    <source>
        <dbReference type="SAM" id="Coils"/>
    </source>
</evidence>
<comment type="caution">
    <text evidence="4">The sequence shown here is derived from an EMBL/GenBank/DDBJ whole genome shotgun (WGS) entry which is preliminary data.</text>
</comment>
<gene>
    <name evidence="4" type="ORF">FHS19_003160</name>
</gene>
<keyword evidence="2" id="KW-0560">Oxidoreductase</keyword>
<evidence type="ECO:0000313" key="4">
    <source>
        <dbReference type="EMBL" id="MBB3128506.1"/>
    </source>
</evidence>
<dbReference type="Pfam" id="PF13561">
    <property type="entry name" value="adh_short_C2"/>
    <property type="match status" value="1"/>
</dbReference>